<keyword evidence="1" id="KW-0732">Signal</keyword>
<reference evidence="2 3" key="1">
    <citation type="submission" date="2013-12" db="EMBL/GenBank/DDBJ databases">
        <authorList>
            <person name="Stott M."/>
        </authorList>
    </citation>
    <scope>NUCLEOTIDE SEQUENCE [LARGE SCALE GENOMIC DNA]</scope>
    <source>
        <strain evidence="2 3">K22</strain>
    </source>
</reference>
<feature type="signal peptide" evidence="1">
    <location>
        <begin position="1"/>
        <end position="26"/>
    </location>
</feature>
<feature type="chain" id="PRO_5002109903" evidence="1">
    <location>
        <begin position="27"/>
        <end position="77"/>
    </location>
</feature>
<proteinExistence type="predicted"/>
<accession>A0A0B6WUM6</accession>
<dbReference type="EMBL" id="CBXV010000003">
    <property type="protein sequence ID" value="CDM64716.1"/>
    <property type="molecule type" value="Genomic_DNA"/>
</dbReference>
<protein>
    <submittedName>
        <fullName evidence="2">Uncharacterized protein</fullName>
    </submittedName>
</protein>
<keyword evidence="3" id="KW-1185">Reference proteome</keyword>
<organism evidence="2 3">
    <name type="scientific">Pyrinomonas methylaliphatogenes</name>
    <dbReference type="NCBI Taxonomy" id="454194"/>
    <lineage>
        <taxon>Bacteria</taxon>
        <taxon>Pseudomonadati</taxon>
        <taxon>Acidobacteriota</taxon>
        <taxon>Blastocatellia</taxon>
        <taxon>Blastocatellales</taxon>
        <taxon>Pyrinomonadaceae</taxon>
        <taxon>Pyrinomonas</taxon>
    </lineage>
</organism>
<dbReference type="AlphaFoldDB" id="A0A0B6WUM6"/>
<reference evidence="2 3" key="2">
    <citation type="submission" date="2015-01" db="EMBL/GenBank/DDBJ databases">
        <title>Complete genome sequence of Pyrinomonas methylaliphatogenes type strain K22T.</title>
        <authorList>
            <person name="Lee K.C.Y."/>
            <person name="Power J.F."/>
            <person name="Dunfield P.F."/>
            <person name="Morgan X.C."/>
            <person name="Huttenhower C."/>
            <person name="Stott M.B."/>
        </authorList>
    </citation>
    <scope>NUCLEOTIDE SEQUENCE [LARGE SCALE GENOMIC DNA]</scope>
    <source>
        <strain evidence="2 3">K22</strain>
    </source>
</reference>
<sequence length="77" mass="8435" precursor="true">MLWKRGSIALLTIVLAIALANISALALCTTVVADEYTCYPVSEDACYCYYDCYCKVSVTECNAALDRDGFEDVGQAY</sequence>
<feature type="non-terminal residue" evidence="2">
    <location>
        <position position="77"/>
    </location>
</feature>
<name>A0A0B6WUM6_9BACT</name>
<dbReference type="RefSeq" id="WP_041974588.1">
    <property type="nucleotide sequence ID" value="NZ_CBXV010000003.1"/>
</dbReference>
<evidence type="ECO:0000313" key="3">
    <source>
        <dbReference type="Proteomes" id="UP000031518"/>
    </source>
</evidence>
<evidence type="ECO:0000256" key="1">
    <source>
        <dbReference type="SAM" id="SignalP"/>
    </source>
</evidence>
<evidence type="ECO:0000313" key="2">
    <source>
        <dbReference type="EMBL" id="CDM64716.1"/>
    </source>
</evidence>
<gene>
    <name evidence="2" type="ORF">PYK22_00711</name>
</gene>
<dbReference type="Proteomes" id="UP000031518">
    <property type="component" value="Unassembled WGS sequence"/>
</dbReference>